<evidence type="ECO:0000256" key="1">
    <source>
        <dbReference type="SAM" id="SignalP"/>
    </source>
</evidence>
<organism evidence="2 3">
    <name type="scientific">Coemansia aciculifera</name>
    <dbReference type="NCBI Taxonomy" id="417176"/>
    <lineage>
        <taxon>Eukaryota</taxon>
        <taxon>Fungi</taxon>
        <taxon>Fungi incertae sedis</taxon>
        <taxon>Zoopagomycota</taxon>
        <taxon>Kickxellomycotina</taxon>
        <taxon>Kickxellomycetes</taxon>
        <taxon>Kickxellales</taxon>
        <taxon>Kickxellaceae</taxon>
        <taxon>Coemansia</taxon>
    </lineage>
</organism>
<feature type="signal peptide" evidence="1">
    <location>
        <begin position="1"/>
        <end position="15"/>
    </location>
</feature>
<comment type="caution">
    <text evidence="2">The sequence shown here is derived from an EMBL/GenBank/DDBJ whole genome shotgun (WGS) entry which is preliminary data.</text>
</comment>
<dbReference type="Proteomes" id="UP001140074">
    <property type="component" value="Unassembled WGS sequence"/>
</dbReference>
<protein>
    <submittedName>
        <fullName evidence="2">Uncharacterized protein</fullName>
    </submittedName>
</protein>
<name>A0A9W8IIM1_9FUNG</name>
<reference evidence="2" key="1">
    <citation type="submission" date="2022-07" db="EMBL/GenBank/DDBJ databases">
        <title>Phylogenomic reconstructions and comparative analyses of Kickxellomycotina fungi.</title>
        <authorList>
            <person name="Reynolds N.K."/>
            <person name="Stajich J.E."/>
            <person name="Barry K."/>
            <person name="Grigoriev I.V."/>
            <person name="Crous P."/>
            <person name="Smith M.E."/>
        </authorList>
    </citation>
    <scope>NUCLEOTIDE SEQUENCE</scope>
    <source>
        <strain evidence="2">RSA 476</strain>
    </source>
</reference>
<gene>
    <name evidence="2" type="ORF">GGH94_006167</name>
</gene>
<evidence type="ECO:0000313" key="3">
    <source>
        <dbReference type="Proteomes" id="UP001140074"/>
    </source>
</evidence>
<proteinExistence type="predicted"/>
<dbReference type="AlphaFoldDB" id="A0A9W8IIM1"/>
<keyword evidence="3" id="KW-1185">Reference proteome</keyword>
<feature type="chain" id="PRO_5040971876" evidence="1">
    <location>
        <begin position="16"/>
        <end position="109"/>
    </location>
</feature>
<evidence type="ECO:0000313" key="2">
    <source>
        <dbReference type="EMBL" id="KAJ2859318.1"/>
    </source>
</evidence>
<sequence>MRLTALFLVVGVAIAGIVEEKAKFGTIAMSILPTNMSPTEYASAFQQLAEAFEDKSVVKDLAADHKSSEYSHGLKGLLNDVERAMWVFYDDKETLGYLRILAARIKTAM</sequence>
<accession>A0A9W8IIM1</accession>
<keyword evidence="1" id="KW-0732">Signal</keyword>
<dbReference type="EMBL" id="JANBUY010000404">
    <property type="protein sequence ID" value="KAJ2859318.1"/>
    <property type="molecule type" value="Genomic_DNA"/>
</dbReference>